<dbReference type="InterPro" id="IPR020598">
    <property type="entry name" value="rRNA_Ade_methylase_Trfase_N"/>
</dbReference>
<organism evidence="7 8">
    <name type="scientific">Geodermatophilus arenarius</name>
    <dbReference type="NCBI Taxonomy" id="1137990"/>
    <lineage>
        <taxon>Bacteria</taxon>
        <taxon>Bacillati</taxon>
        <taxon>Actinomycetota</taxon>
        <taxon>Actinomycetes</taxon>
        <taxon>Geodermatophilales</taxon>
        <taxon>Geodermatophilaceae</taxon>
        <taxon>Geodermatophilus</taxon>
    </lineage>
</organism>
<dbReference type="PANTHER" id="PTHR11727">
    <property type="entry name" value="DIMETHYLADENOSINE TRANSFERASE"/>
    <property type="match status" value="1"/>
</dbReference>
<dbReference type="SMART" id="SM00650">
    <property type="entry name" value="rADc"/>
    <property type="match status" value="1"/>
</dbReference>
<protein>
    <submittedName>
        <fullName evidence="7">Class I SAM-dependent methyltransferase</fullName>
    </submittedName>
</protein>
<dbReference type="Pfam" id="PF13649">
    <property type="entry name" value="Methyltransf_25"/>
    <property type="match status" value="1"/>
</dbReference>
<dbReference type="InterPro" id="IPR029063">
    <property type="entry name" value="SAM-dependent_MTases_sf"/>
</dbReference>
<reference evidence="8" key="1">
    <citation type="journal article" date="2019" name="Int. J. Syst. Evol. Microbiol.">
        <title>The Global Catalogue of Microorganisms (GCM) 10K type strain sequencing project: providing services to taxonomists for standard genome sequencing and annotation.</title>
        <authorList>
            <consortium name="The Broad Institute Genomics Platform"/>
            <consortium name="The Broad Institute Genome Sequencing Center for Infectious Disease"/>
            <person name="Wu L."/>
            <person name="Ma J."/>
        </authorList>
    </citation>
    <scope>NUCLEOTIDE SEQUENCE [LARGE SCALE GENOMIC DNA]</scope>
    <source>
        <strain evidence="8">CCUG 62763</strain>
    </source>
</reference>
<evidence type="ECO:0000256" key="5">
    <source>
        <dbReference type="SAM" id="MobiDB-lite"/>
    </source>
</evidence>
<dbReference type="Proteomes" id="UP001596025">
    <property type="component" value="Unassembled WGS sequence"/>
</dbReference>
<name>A0ABV9LQR1_9ACTN</name>
<dbReference type="InterPro" id="IPR041698">
    <property type="entry name" value="Methyltransf_25"/>
</dbReference>
<feature type="domain" description="Ribosomal RNA adenine methylase transferase N-terminal" evidence="6">
    <location>
        <begin position="32"/>
        <end position="173"/>
    </location>
</feature>
<keyword evidence="4" id="KW-0694">RNA-binding</keyword>
<dbReference type="GO" id="GO:0032259">
    <property type="term" value="P:methylation"/>
    <property type="evidence" value="ECO:0007669"/>
    <property type="project" value="UniProtKB-KW"/>
</dbReference>
<proteinExistence type="predicted"/>
<dbReference type="GO" id="GO:0008168">
    <property type="term" value="F:methyltransferase activity"/>
    <property type="evidence" value="ECO:0007669"/>
    <property type="project" value="UniProtKB-KW"/>
</dbReference>
<keyword evidence="2" id="KW-0808">Transferase</keyword>
<dbReference type="Gene3D" id="3.40.50.150">
    <property type="entry name" value="Vaccinia Virus protein VP39"/>
    <property type="match status" value="1"/>
</dbReference>
<accession>A0ABV9LQR1</accession>
<keyword evidence="1 7" id="KW-0489">Methyltransferase</keyword>
<evidence type="ECO:0000256" key="1">
    <source>
        <dbReference type="ARBA" id="ARBA00022603"/>
    </source>
</evidence>
<evidence type="ECO:0000256" key="3">
    <source>
        <dbReference type="ARBA" id="ARBA00022691"/>
    </source>
</evidence>
<gene>
    <name evidence="7" type="ORF">ACFO3M_21375</name>
</gene>
<evidence type="ECO:0000313" key="8">
    <source>
        <dbReference type="Proteomes" id="UP001596025"/>
    </source>
</evidence>
<dbReference type="EMBL" id="JBHSGR010000032">
    <property type="protein sequence ID" value="MFC4695965.1"/>
    <property type="molecule type" value="Genomic_DNA"/>
</dbReference>
<dbReference type="PANTHER" id="PTHR11727:SF7">
    <property type="entry name" value="DIMETHYLADENOSINE TRANSFERASE-RELATED"/>
    <property type="match status" value="1"/>
</dbReference>
<evidence type="ECO:0000313" key="7">
    <source>
        <dbReference type="EMBL" id="MFC4695965.1"/>
    </source>
</evidence>
<dbReference type="InterPro" id="IPR001737">
    <property type="entry name" value="KsgA/Erm"/>
</dbReference>
<dbReference type="SUPFAM" id="SSF53335">
    <property type="entry name" value="S-adenosyl-L-methionine-dependent methyltransferases"/>
    <property type="match status" value="1"/>
</dbReference>
<feature type="region of interest" description="Disordered" evidence="5">
    <location>
        <begin position="186"/>
        <end position="205"/>
    </location>
</feature>
<dbReference type="CDD" id="cd02440">
    <property type="entry name" value="AdoMet_MTases"/>
    <property type="match status" value="1"/>
</dbReference>
<evidence type="ECO:0000256" key="2">
    <source>
        <dbReference type="ARBA" id="ARBA00022679"/>
    </source>
</evidence>
<comment type="caution">
    <text evidence="7">The sequence shown here is derived from an EMBL/GenBank/DDBJ whole genome shotgun (WGS) entry which is preliminary data.</text>
</comment>
<keyword evidence="8" id="KW-1185">Reference proteome</keyword>
<sequence length="205" mass="22023">MPQTLGDGVRLLRAFVTNPRQVGAVLPTSRTAVRAMLDLADVPAAGLVVELGAGTGVATREILARLGAGARLVALEIDPQLARRLSERLDDPRLQVVCGSAEDLDGLLDGERADVVVSMLPFTSLEAGLRRRLLDQLPRALRPGGTAVVIQYSPLVLGELRRRFADVRTRVTPWNVPPAFLFACTGARDRSGGDEPPAPRRSHRA</sequence>
<evidence type="ECO:0000256" key="4">
    <source>
        <dbReference type="ARBA" id="ARBA00022884"/>
    </source>
</evidence>
<keyword evidence="3" id="KW-0949">S-adenosyl-L-methionine</keyword>
<dbReference type="RefSeq" id="WP_387993801.1">
    <property type="nucleotide sequence ID" value="NZ_JBHSGR010000032.1"/>
</dbReference>
<evidence type="ECO:0000259" key="6">
    <source>
        <dbReference type="SMART" id="SM00650"/>
    </source>
</evidence>